<dbReference type="InterPro" id="IPR011991">
    <property type="entry name" value="ArsR-like_HTH"/>
</dbReference>
<dbReference type="PANTHER" id="PTHR43132:SF2">
    <property type="entry name" value="ARSENICAL RESISTANCE OPERON REPRESSOR ARSR-RELATED"/>
    <property type="match status" value="1"/>
</dbReference>
<comment type="caution">
    <text evidence="5">The sequence shown here is derived from an EMBL/GenBank/DDBJ whole genome shotgun (WGS) entry which is preliminary data.</text>
</comment>
<dbReference type="CDD" id="cd00090">
    <property type="entry name" value="HTH_ARSR"/>
    <property type="match status" value="1"/>
</dbReference>
<dbReference type="EMBL" id="JBHUGF010000010">
    <property type="protein sequence ID" value="MFD1990430.1"/>
    <property type="molecule type" value="Genomic_DNA"/>
</dbReference>
<dbReference type="Gene3D" id="1.10.10.10">
    <property type="entry name" value="Winged helix-like DNA-binding domain superfamily/Winged helix DNA-binding domain"/>
    <property type="match status" value="1"/>
</dbReference>
<dbReference type="PRINTS" id="PR00778">
    <property type="entry name" value="HTHARSR"/>
</dbReference>
<dbReference type="SUPFAM" id="SSF46785">
    <property type="entry name" value="Winged helix' DNA-binding domain"/>
    <property type="match status" value="1"/>
</dbReference>
<dbReference type="Proteomes" id="UP001597403">
    <property type="component" value="Unassembled WGS sequence"/>
</dbReference>
<feature type="domain" description="HTH arsR-type" evidence="4">
    <location>
        <begin position="1"/>
        <end position="94"/>
    </location>
</feature>
<evidence type="ECO:0000256" key="2">
    <source>
        <dbReference type="ARBA" id="ARBA00023125"/>
    </source>
</evidence>
<gene>
    <name evidence="5" type="ORF">ACFSGI_10705</name>
</gene>
<dbReference type="RefSeq" id="WP_204824120.1">
    <property type="nucleotide sequence ID" value="NZ_JBHUGF010000010.1"/>
</dbReference>
<accession>A0ABW4UW80</accession>
<organism evidence="5 6">
    <name type="scientific">Paenibacillus nicotianae</name>
    <dbReference type="NCBI Taxonomy" id="1526551"/>
    <lineage>
        <taxon>Bacteria</taxon>
        <taxon>Bacillati</taxon>
        <taxon>Bacillota</taxon>
        <taxon>Bacilli</taxon>
        <taxon>Bacillales</taxon>
        <taxon>Paenibacillaceae</taxon>
        <taxon>Paenibacillus</taxon>
    </lineage>
</organism>
<sequence length="98" mass="10974">MEIDQIVKVYKALGDSTRYKVVQIIGEENSLCPAQLEGRLDGIPLSTLSHHLKQLSDCGILNSEKRGTYIFYSLNEAVAKKFIPDLYDISIKTDTPKS</sequence>
<reference evidence="6" key="1">
    <citation type="journal article" date="2019" name="Int. J. Syst. Evol. Microbiol.">
        <title>The Global Catalogue of Microorganisms (GCM) 10K type strain sequencing project: providing services to taxonomists for standard genome sequencing and annotation.</title>
        <authorList>
            <consortium name="The Broad Institute Genomics Platform"/>
            <consortium name="The Broad Institute Genome Sequencing Center for Infectious Disease"/>
            <person name="Wu L."/>
            <person name="Ma J."/>
        </authorList>
    </citation>
    <scope>NUCLEOTIDE SEQUENCE [LARGE SCALE GENOMIC DNA]</scope>
    <source>
        <strain evidence="6">CGMCC 1.15067</strain>
    </source>
</reference>
<evidence type="ECO:0000313" key="5">
    <source>
        <dbReference type="EMBL" id="MFD1990430.1"/>
    </source>
</evidence>
<dbReference type="Pfam" id="PF12840">
    <property type="entry name" value="HTH_20"/>
    <property type="match status" value="1"/>
</dbReference>
<evidence type="ECO:0000256" key="3">
    <source>
        <dbReference type="ARBA" id="ARBA00023163"/>
    </source>
</evidence>
<protein>
    <submittedName>
        <fullName evidence="5">ArsR/SmtB family transcription factor</fullName>
    </submittedName>
</protein>
<evidence type="ECO:0000313" key="6">
    <source>
        <dbReference type="Proteomes" id="UP001597403"/>
    </source>
</evidence>
<keyword evidence="6" id="KW-1185">Reference proteome</keyword>
<evidence type="ECO:0000256" key="1">
    <source>
        <dbReference type="ARBA" id="ARBA00023015"/>
    </source>
</evidence>
<keyword evidence="3" id="KW-0804">Transcription</keyword>
<dbReference type="InterPro" id="IPR036388">
    <property type="entry name" value="WH-like_DNA-bd_sf"/>
</dbReference>
<dbReference type="PANTHER" id="PTHR43132">
    <property type="entry name" value="ARSENICAL RESISTANCE OPERON REPRESSOR ARSR-RELATED"/>
    <property type="match status" value="1"/>
</dbReference>
<dbReference type="InterPro" id="IPR036390">
    <property type="entry name" value="WH_DNA-bd_sf"/>
</dbReference>
<dbReference type="InterPro" id="IPR001845">
    <property type="entry name" value="HTH_ArsR_DNA-bd_dom"/>
</dbReference>
<keyword evidence="1" id="KW-0805">Transcription regulation</keyword>
<dbReference type="PROSITE" id="PS50987">
    <property type="entry name" value="HTH_ARSR_2"/>
    <property type="match status" value="1"/>
</dbReference>
<keyword evidence="2" id="KW-0238">DNA-binding</keyword>
<dbReference type="SMART" id="SM00418">
    <property type="entry name" value="HTH_ARSR"/>
    <property type="match status" value="1"/>
</dbReference>
<proteinExistence type="predicted"/>
<dbReference type="NCBIfam" id="NF033788">
    <property type="entry name" value="HTH_metalloreg"/>
    <property type="match status" value="1"/>
</dbReference>
<dbReference type="InterPro" id="IPR051011">
    <property type="entry name" value="Metal_resp_trans_reg"/>
</dbReference>
<evidence type="ECO:0000259" key="4">
    <source>
        <dbReference type="PROSITE" id="PS50987"/>
    </source>
</evidence>
<name>A0ABW4UW80_9BACL</name>